<dbReference type="Gene3D" id="3.30.160.60">
    <property type="entry name" value="Classic Zinc Finger"/>
    <property type="match status" value="1"/>
</dbReference>
<feature type="domain" description="UBZ4-type" evidence="18">
    <location>
        <begin position="481"/>
        <end position="505"/>
    </location>
</feature>
<evidence type="ECO:0000256" key="15">
    <source>
        <dbReference type="PROSITE-ProRule" id="PRU01256"/>
    </source>
</evidence>
<evidence type="ECO:0000256" key="5">
    <source>
        <dbReference type="ARBA" id="ARBA00022670"/>
    </source>
</evidence>
<evidence type="ECO:0000256" key="10">
    <source>
        <dbReference type="ARBA" id="ARBA00022833"/>
    </source>
</evidence>
<evidence type="ECO:0000256" key="2">
    <source>
        <dbReference type="ARBA" id="ARBA00004286"/>
    </source>
</evidence>
<evidence type="ECO:0000256" key="14">
    <source>
        <dbReference type="ARBA" id="ARBA00030396"/>
    </source>
</evidence>
<dbReference type="InterPro" id="IPR044245">
    <property type="entry name" value="Spartan"/>
</dbReference>
<evidence type="ECO:0000256" key="3">
    <source>
        <dbReference type="ARBA" id="ARBA00010724"/>
    </source>
</evidence>
<dbReference type="PANTHER" id="PTHR21220">
    <property type="entry name" value="DNA-DEPENDENT METALLOPROTEASE SPRTN"/>
    <property type="match status" value="1"/>
</dbReference>
<keyword evidence="17" id="KW-0472">Membrane</keyword>
<sequence>MNRVGSRLVALRRVFVQKRNGGGGHGHEVNPGPPITFDYAPVPFQSYKKVHGELNGKFNLYLAVASVLFVASFSFWKMSLIDPSYELIDPCPDIFALFKQFDATFFWSELACCEVKWSPRMTSCAGICVYEGRGGLCSIRLSKPLLTLRPRKDLVETLLHEMIHAYLFVTQRFSVRDGADGHGPMFQEHMGRINVAAGTRITIYHSFHAEVASFKQHWWRCEGQCREHRPFYGWVKRATNRAPGPNDSWWDKHKNSCGGKFEKVKEPDGYANKKKQKEKTVPKMQTLDKYFSPSKELPAPKNFVGKGTTLDSTQRDPSTPKTNKANGSIFTGKEPNMNEARGRSRLLSLYDNERSNPMRTQKDTCKDTVGEVKIPESRKRIDEGDANSSKPLVKRGKQIQINDVIEAFTGYGSFASTSQSAAGNLEMSTAITNFGNELSAQEEPALQAFPDWTLDELNEVDLGLLRSPSYNSNGENEIEILVQCPACQLYMSRSEINSHLDRCLD</sequence>
<evidence type="ECO:0000313" key="20">
    <source>
        <dbReference type="WBParaSite" id="MBELARI_LOCUS20699"/>
    </source>
</evidence>
<dbReference type="GO" id="GO:0003697">
    <property type="term" value="F:single-stranded DNA binding"/>
    <property type="evidence" value="ECO:0007669"/>
    <property type="project" value="InterPro"/>
</dbReference>
<evidence type="ECO:0000313" key="19">
    <source>
        <dbReference type="Proteomes" id="UP000887575"/>
    </source>
</evidence>
<feature type="transmembrane region" description="Helical" evidence="17">
    <location>
        <begin position="58"/>
        <end position="76"/>
    </location>
</feature>
<dbReference type="GO" id="GO:0008270">
    <property type="term" value="F:zinc ion binding"/>
    <property type="evidence" value="ECO:0007669"/>
    <property type="project" value="UniProtKB-KW"/>
</dbReference>
<protein>
    <recommendedName>
        <fullName evidence="14">Protein with SprT-like domain at the N terminus</fullName>
    </recommendedName>
</protein>
<evidence type="ECO:0000256" key="11">
    <source>
        <dbReference type="ARBA" id="ARBA00023049"/>
    </source>
</evidence>
<dbReference type="GO" id="GO:0006281">
    <property type="term" value="P:DNA repair"/>
    <property type="evidence" value="ECO:0007669"/>
    <property type="project" value="UniProtKB-KW"/>
</dbReference>
<dbReference type="WBParaSite" id="MBELARI_LOCUS20699">
    <property type="protein sequence ID" value="MBELARI_LOCUS20699"/>
    <property type="gene ID" value="MBELARI_LOCUS20699"/>
</dbReference>
<dbReference type="InterPro" id="IPR006642">
    <property type="entry name" value="Rad18_UBZ4"/>
</dbReference>
<name>A0AAF3F2G1_9BILA</name>
<comment type="similarity">
    <text evidence="3">Belongs to the Spartan family.</text>
</comment>
<keyword evidence="19" id="KW-1185">Reference proteome</keyword>
<keyword evidence="10" id="KW-0862">Zinc</keyword>
<keyword evidence="13" id="KW-0539">Nucleus</keyword>
<evidence type="ECO:0000256" key="12">
    <source>
        <dbReference type="ARBA" id="ARBA00023204"/>
    </source>
</evidence>
<evidence type="ECO:0000256" key="4">
    <source>
        <dbReference type="ARBA" id="ARBA00022454"/>
    </source>
</evidence>
<dbReference type="Proteomes" id="UP000887575">
    <property type="component" value="Unassembled WGS sequence"/>
</dbReference>
<keyword evidence="11" id="KW-0482">Metalloprotease</keyword>
<evidence type="ECO:0000256" key="17">
    <source>
        <dbReference type="SAM" id="Phobius"/>
    </source>
</evidence>
<keyword evidence="7 15" id="KW-0227">DNA damage</keyword>
<keyword evidence="17" id="KW-0812">Transmembrane</keyword>
<evidence type="ECO:0000256" key="16">
    <source>
        <dbReference type="SAM" id="MobiDB-lite"/>
    </source>
</evidence>
<dbReference type="InterPro" id="IPR006640">
    <property type="entry name" value="SprT-like_domain"/>
</dbReference>
<keyword evidence="4" id="KW-0158">Chromosome</keyword>
<dbReference type="GO" id="GO:0031593">
    <property type="term" value="F:polyubiquitin modification-dependent protein binding"/>
    <property type="evidence" value="ECO:0007669"/>
    <property type="project" value="TreeGrafter"/>
</dbReference>
<organism evidence="19 20">
    <name type="scientific">Mesorhabditis belari</name>
    <dbReference type="NCBI Taxonomy" id="2138241"/>
    <lineage>
        <taxon>Eukaryota</taxon>
        <taxon>Metazoa</taxon>
        <taxon>Ecdysozoa</taxon>
        <taxon>Nematoda</taxon>
        <taxon>Chromadorea</taxon>
        <taxon>Rhabditida</taxon>
        <taxon>Rhabditina</taxon>
        <taxon>Rhabditomorpha</taxon>
        <taxon>Rhabditoidea</taxon>
        <taxon>Rhabditidae</taxon>
        <taxon>Mesorhabditinae</taxon>
        <taxon>Mesorhabditis</taxon>
    </lineage>
</organism>
<dbReference type="PROSITE" id="PS51908">
    <property type="entry name" value="ZF_UBZ4"/>
    <property type="match status" value="1"/>
</dbReference>
<feature type="region of interest" description="Disordered" evidence="16">
    <location>
        <begin position="292"/>
        <end position="337"/>
    </location>
</feature>
<keyword evidence="8 15" id="KW-0863">Zinc-finger</keyword>
<dbReference type="PANTHER" id="PTHR21220:SF0">
    <property type="entry name" value="DNA-DEPENDENT METALLOPROTEASE SPRTN"/>
    <property type="match status" value="1"/>
</dbReference>
<proteinExistence type="inferred from homology"/>
<keyword evidence="12 15" id="KW-0234">DNA repair</keyword>
<evidence type="ECO:0000256" key="1">
    <source>
        <dbReference type="ARBA" id="ARBA00004123"/>
    </source>
</evidence>
<evidence type="ECO:0000256" key="8">
    <source>
        <dbReference type="ARBA" id="ARBA00022771"/>
    </source>
</evidence>
<dbReference type="SMART" id="SM00731">
    <property type="entry name" value="SprT"/>
    <property type="match status" value="1"/>
</dbReference>
<keyword evidence="9" id="KW-0378">Hydrolase</keyword>
<evidence type="ECO:0000259" key="18">
    <source>
        <dbReference type="PROSITE" id="PS51908"/>
    </source>
</evidence>
<comment type="subcellular location">
    <subcellularLocation>
        <location evidence="2">Chromosome</location>
    </subcellularLocation>
    <subcellularLocation>
        <location evidence="1">Nucleus</location>
    </subcellularLocation>
</comment>
<keyword evidence="6" id="KW-0479">Metal-binding</keyword>
<evidence type="ECO:0000256" key="6">
    <source>
        <dbReference type="ARBA" id="ARBA00022723"/>
    </source>
</evidence>
<dbReference type="InterPro" id="IPR055220">
    <property type="entry name" value="SPRTN_ZBD"/>
</dbReference>
<dbReference type="Pfam" id="PF22934">
    <property type="entry name" value="SPRTN_ZBD"/>
    <property type="match status" value="1"/>
</dbReference>
<dbReference type="GO" id="GO:0005634">
    <property type="term" value="C:nucleus"/>
    <property type="evidence" value="ECO:0007669"/>
    <property type="project" value="UniProtKB-SubCell"/>
</dbReference>
<keyword evidence="5" id="KW-0645">Protease</keyword>
<dbReference type="Pfam" id="PF10263">
    <property type="entry name" value="SprT-like"/>
    <property type="match status" value="1"/>
</dbReference>
<keyword evidence="17" id="KW-1133">Transmembrane helix</keyword>
<evidence type="ECO:0000256" key="13">
    <source>
        <dbReference type="ARBA" id="ARBA00023242"/>
    </source>
</evidence>
<dbReference type="GO" id="GO:0006508">
    <property type="term" value="P:proteolysis"/>
    <property type="evidence" value="ECO:0007669"/>
    <property type="project" value="UniProtKB-KW"/>
</dbReference>
<dbReference type="SMART" id="SM00734">
    <property type="entry name" value="ZnF_Rad18"/>
    <property type="match status" value="1"/>
</dbReference>
<dbReference type="GO" id="GO:0005694">
    <property type="term" value="C:chromosome"/>
    <property type="evidence" value="ECO:0007669"/>
    <property type="project" value="UniProtKB-SubCell"/>
</dbReference>
<evidence type="ECO:0000256" key="9">
    <source>
        <dbReference type="ARBA" id="ARBA00022801"/>
    </source>
</evidence>
<reference evidence="20" key="1">
    <citation type="submission" date="2024-02" db="UniProtKB">
        <authorList>
            <consortium name="WormBaseParasite"/>
        </authorList>
    </citation>
    <scope>IDENTIFICATION</scope>
</reference>
<feature type="compositionally biased region" description="Polar residues" evidence="16">
    <location>
        <begin position="309"/>
        <end position="329"/>
    </location>
</feature>
<dbReference type="GO" id="GO:0004222">
    <property type="term" value="F:metalloendopeptidase activity"/>
    <property type="evidence" value="ECO:0007669"/>
    <property type="project" value="InterPro"/>
</dbReference>
<accession>A0AAF3F2G1</accession>
<evidence type="ECO:0000256" key="7">
    <source>
        <dbReference type="ARBA" id="ARBA00022763"/>
    </source>
</evidence>
<dbReference type="AlphaFoldDB" id="A0AAF3F2G1"/>